<proteinExistence type="predicted"/>
<dbReference type="EMBL" id="CM004389">
    <property type="protein sequence ID" value="OAY56194.1"/>
    <property type="molecule type" value="Genomic_DNA"/>
</dbReference>
<reference evidence="1" key="1">
    <citation type="submission" date="2016-02" db="EMBL/GenBank/DDBJ databases">
        <title>WGS assembly of Manihot esculenta.</title>
        <authorList>
            <person name="Bredeson J.V."/>
            <person name="Prochnik S.E."/>
            <person name="Lyons J.B."/>
            <person name="Schmutz J."/>
            <person name="Grimwood J."/>
            <person name="Vrebalov J."/>
            <person name="Bart R.S."/>
            <person name="Amuge T."/>
            <person name="Ferguson M.E."/>
            <person name="Green R."/>
            <person name="Putnam N."/>
            <person name="Stites J."/>
            <person name="Rounsley S."/>
            <person name="Rokhsar D.S."/>
        </authorList>
    </citation>
    <scope>NUCLEOTIDE SEQUENCE [LARGE SCALE GENOMIC DNA]</scope>
    <source>
        <tissue evidence="1">Leaf</tissue>
    </source>
</reference>
<dbReference type="AlphaFoldDB" id="A0A2C9W9D7"/>
<name>A0A2C9W9D7_MANES</name>
<organism evidence="1">
    <name type="scientific">Manihot esculenta</name>
    <name type="common">Cassava</name>
    <name type="synonym">Jatropha manihot</name>
    <dbReference type="NCBI Taxonomy" id="3983"/>
    <lineage>
        <taxon>Eukaryota</taxon>
        <taxon>Viridiplantae</taxon>
        <taxon>Streptophyta</taxon>
        <taxon>Embryophyta</taxon>
        <taxon>Tracheophyta</taxon>
        <taxon>Spermatophyta</taxon>
        <taxon>Magnoliopsida</taxon>
        <taxon>eudicotyledons</taxon>
        <taxon>Gunneridae</taxon>
        <taxon>Pentapetalae</taxon>
        <taxon>rosids</taxon>
        <taxon>fabids</taxon>
        <taxon>Malpighiales</taxon>
        <taxon>Euphorbiaceae</taxon>
        <taxon>Crotonoideae</taxon>
        <taxon>Manihoteae</taxon>
        <taxon>Manihot</taxon>
    </lineage>
</organism>
<protein>
    <submittedName>
        <fullName evidence="1">Uncharacterized protein</fullName>
    </submittedName>
</protein>
<accession>A0A2C9W9D7</accession>
<sequence>MERRCCPQRFEVEGGSTKCTETSTHCQSWFCRHYYIKGRWTNFVS</sequence>
<evidence type="ECO:0000313" key="1">
    <source>
        <dbReference type="EMBL" id="OAY56194.1"/>
    </source>
</evidence>
<gene>
    <name evidence="1" type="ORF">MANES_03G209500</name>
</gene>